<feature type="transmembrane region" description="Helical" evidence="1">
    <location>
        <begin position="105"/>
        <end position="126"/>
    </location>
</feature>
<evidence type="ECO:0000313" key="2">
    <source>
        <dbReference type="EMBL" id="RPA98523.1"/>
    </source>
</evidence>
<proteinExistence type="predicted"/>
<feature type="transmembrane region" description="Helical" evidence="1">
    <location>
        <begin position="76"/>
        <end position="93"/>
    </location>
</feature>
<keyword evidence="3" id="KW-1185">Reference proteome</keyword>
<name>A0A3N4JJU5_9PEZI</name>
<keyword evidence="1" id="KW-0472">Membrane</keyword>
<keyword evidence="1" id="KW-0812">Transmembrane</keyword>
<evidence type="ECO:0000313" key="3">
    <source>
        <dbReference type="Proteomes" id="UP000276215"/>
    </source>
</evidence>
<protein>
    <submittedName>
        <fullName evidence="2">Uncharacterized protein</fullName>
    </submittedName>
</protein>
<gene>
    <name evidence="2" type="ORF">L873DRAFT_1032475</name>
</gene>
<evidence type="ECO:0000256" key="1">
    <source>
        <dbReference type="SAM" id="Phobius"/>
    </source>
</evidence>
<dbReference type="AlphaFoldDB" id="A0A3N4JJU5"/>
<reference evidence="2 3" key="1">
    <citation type="journal article" date="2018" name="Nat. Ecol. Evol.">
        <title>Pezizomycetes genomes reveal the molecular basis of ectomycorrhizal truffle lifestyle.</title>
        <authorList>
            <person name="Murat C."/>
            <person name="Payen T."/>
            <person name="Noel B."/>
            <person name="Kuo A."/>
            <person name="Morin E."/>
            <person name="Chen J."/>
            <person name="Kohler A."/>
            <person name="Krizsan K."/>
            <person name="Balestrini R."/>
            <person name="Da Silva C."/>
            <person name="Montanini B."/>
            <person name="Hainaut M."/>
            <person name="Levati E."/>
            <person name="Barry K.W."/>
            <person name="Belfiori B."/>
            <person name="Cichocki N."/>
            <person name="Clum A."/>
            <person name="Dockter R.B."/>
            <person name="Fauchery L."/>
            <person name="Guy J."/>
            <person name="Iotti M."/>
            <person name="Le Tacon F."/>
            <person name="Lindquist E.A."/>
            <person name="Lipzen A."/>
            <person name="Malagnac F."/>
            <person name="Mello A."/>
            <person name="Molinier V."/>
            <person name="Miyauchi S."/>
            <person name="Poulain J."/>
            <person name="Riccioni C."/>
            <person name="Rubini A."/>
            <person name="Sitrit Y."/>
            <person name="Splivallo R."/>
            <person name="Traeger S."/>
            <person name="Wang M."/>
            <person name="Zifcakova L."/>
            <person name="Wipf D."/>
            <person name="Zambonelli A."/>
            <person name="Paolocci F."/>
            <person name="Nowrousian M."/>
            <person name="Ottonello S."/>
            <person name="Baldrian P."/>
            <person name="Spatafora J.W."/>
            <person name="Henrissat B."/>
            <person name="Nagy L.G."/>
            <person name="Aury J.M."/>
            <person name="Wincker P."/>
            <person name="Grigoriev I.V."/>
            <person name="Bonfante P."/>
            <person name="Martin F.M."/>
        </authorList>
    </citation>
    <scope>NUCLEOTIDE SEQUENCE [LARGE SCALE GENOMIC DNA]</scope>
    <source>
        <strain evidence="2 3">120613-1</strain>
    </source>
</reference>
<keyword evidence="1" id="KW-1133">Transmembrane helix</keyword>
<dbReference type="Proteomes" id="UP000276215">
    <property type="component" value="Unassembled WGS sequence"/>
</dbReference>
<feature type="transmembrane region" description="Helical" evidence="1">
    <location>
        <begin position="46"/>
        <end position="64"/>
    </location>
</feature>
<dbReference type="EMBL" id="ML120395">
    <property type="protein sequence ID" value="RPA98523.1"/>
    <property type="molecule type" value="Genomic_DNA"/>
</dbReference>
<sequence length="128" mass="14260">MVAGKDTPPYLQKVFQRSRQTFDQISIIRIRGSVIVSVRRVSASGLAKMSVFFLSFIILGGGGSGHGTHDLYKTRLPPRLSLSFLFLFITFLIRVPTVPLYRYCLVYHLAGFLQISLVPTVIVVSLGE</sequence>
<organism evidence="2 3">
    <name type="scientific">Choiromyces venosus 120613-1</name>
    <dbReference type="NCBI Taxonomy" id="1336337"/>
    <lineage>
        <taxon>Eukaryota</taxon>
        <taxon>Fungi</taxon>
        <taxon>Dikarya</taxon>
        <taxon>Ascomycota</taxon>
        <taxon>Pezizomycotina</taxon>
        <taxon>Pezizomycetes</taxon>
        <taxon>Pezizales</taxon>
        <taxon>Tuberaceae</taxon>
        <taxon>Choiromyces</taxon>
    </lineage>
</organism>
<accession>A0A3N4JJU5</accession>